<dbReference type="Gene3D" id="2.170.300.10">
    <property type="entry name" value="Tie2 ligand-binding domain superfamily"/>
    <property type="match status" value="1"/>
</dbReference>
<dbReference type="AlphaFoldDB" id="A0AAV3XUU5"/>
<name>A0AAV3XUU5_9GAST</name>
<proteinExistence type="predicted"/>
<gene>
    <name evidence="1" type="ORF">PoB_000529100</name>
</gene>
<protein>
    <submittedName>
        <fullName evidence="1">Multiple epidermal growth factor-like domains 10</fullName>
    </submittedName>
</protein>
<keyword evidence="2" id="KW-1185">Reference proteome</keyword>
<accession>A0AAV3XUU5</accession>
<dbReference type="EMBL" id="BLXT01000600">
    <property type="protein sequence ID" value="GFN78785.1"/>
    <property type="molecule type" value="Genomic_DNA"/>
</dbReference>
<organism evidence="1 2">
    <name type="scientific">Plakobranchus ocellatus</name>
    <dbReference type="NCBI Taxonomy" id="259542"/>
    <lineage>
        <taxon>Eukaryota</taxon>
        <taxon>Metazoa</taxon>
        <taxon>Spiralia</taxon>
        <taxon>Lophotrochozoa</taxon>
        <taxon>Mollusca</taxon>
        <taxon>Gastropoda</taxon>
        <taxon>Heterobranchia</taxon>
        <taxon>Euthyneura</taxon>
        <taxon>Panpulmonata</taxon>
        <taxon>Sacoglossa</taxon>
        <taxon>Placobranchoidea</taxon>
        <taxon>Plakobranchidae</taxon>
        <taxon>Plakobranchus</taxon>
    </lineage>
</organism>
<evidence type="ECO:0000313" key="1">
    <source>
        <dbReference type="EMBL" id="GFN78785.1"/>
    </source>
</evidence>
<dbReference type="Proteomes" id="UP000735302">
    <property type="component" value="Unassembled WGS sequence"/>
</dbReference>
<reference evidence="1 2" key="1">
    <citation type="journal article" date="2021" name="Elife">
        <title>Chloroplast acquisition without the gene transfer in kleptoplastic sea slugs, Plakobranchus ocellatus.</title>
        <authorList>
            <person name="Maeda T."/>
            <person name="Takahashi S."/>
            <person name="Yoshida T."/>
            <person name="Shimamura S."/>
            <person name="Takaki Y."/>
            <person name="Nagai Y."/>
            <person name="Toyoda A."/>
            <person name="Suzuki Y."/>
            <person name="Arimoto A."/>
            <person name="Ishii H."/>
            <person name="Satoh N."/>
            <person name="Nishiyama T."/>
            <person name="Hasebe M."/>
            <person name="Maruyama T."/>
            <person name="Minagawa J."/>
            <person name="Obokata J."/>
            <person name="Shigenobu S."/>
        </authorList>
    </citation>
    <scope>NUCLEOTIDE SEQUENCE [LARGE SCALE GENOMIC DNA]</scope>
</reference>
<comment type="caution">
    <text evidence="1">The sequence shown here is derived from an EMBL/GenBank/DDBJ whole genome shotgun (WGS) entry which is preliminary data.</text>
</comment>
<evidence type="ECO:0000313" key="2">
    <source>
        <dbReference type="Proteomes" id="UP000735302"/>
    </source>
</evidence>
<sequence length="97" mass="10341">MRKNIILTACEDGSYGSGCLNSCSDKCAQTTNICDRFNGHCNGGCEPGYEAPVCTQGTVNSRSDLRSAGIFLSRVQASHARSGLTENLTARDHLVVE</sequence>